<dbReference type="InterPro" id="IPR020616">
    <property type="entry name" value="Thiolase_N"/>
</dbReference>
<feature type="domain" description="Thiolase C-terminal" evidence="9">
    <location>
        <begin position="270"/>
        <end position="390"/>
    </location>
</feature>
<dbReference type="STRING" id="200378.SAMN05216553_10530"/>
<dbReference type="PIRSF" id="PIRSF000429">
    <property type="entry name" value="Ac-CoA_Ac_transf"/>
    <property type="match status" value="1"/>
</dbReference>
<evidence type="ECO:0000256" key="2">
    <source>
        <dbReference type="ARBA" id="ARBA00012705"/>
    </source>
</evidence>
<evidence type="ECO:0000256" key="5">
    <source>
        <dbReference type="ARBA" id="ARBA00040529"/>
    </source>
</evidence>
<accession>A0A1G7R0B5</accession>
<dbReference type="Pfam" id="PF00108">
    <property type="entry name" value="Thiolase_N"/>
    <property type="match status" value="1"/>
</dbReference>
<evidence type="ECO:0000256" key="3">
    <source>
        <dbReference type="ARBA" id="ARBA00022679"/>
    </source>
</evidence>
<dbReference type="PROSITE" id="PS00099">
    <property type="entry name" value="THIOLASE_3"/>
    <property type="match status" value="1"/>
</dbReference>
<dbReference type="Proteomes" id="UP000199623">
    <property type="component" value="Unassembled WGS sequence"/>
</dbReference>
<dbReference type="AlphaFoldDB" id="A0A1G7R0B5"/>
<dbReference type="GO" id="GO:0003985">
    <property type="term" value="F:acetyl-CoA C-acetyltransferase activity"/>
    <property type="evidence" value="ECO:0007669"/>
    <property type="project" value="UniProtKB-EC"/>
</dbReference>
<feature type="active site" description="Proton acceptor" evidence="6">
    <location>
        <position position="348"/>
    </location>
</feature>
<dbReference type="Pfam" id="PF02803">
    <property type="entry name" value="Thiolase_C"/>
    <property type="match status" value="1"/>
</dbReference>
<organism evidence="10 11">
    <name type="scientific">Lentzea fradiae</name>
    <dbReference type="NCBI Taxonomy" id="200378"/>
    <lineage>
        <taxon>Bacteria</taxon>
        <taxon>Bacillati</taxon>
        <taxon>Actinomycetota</taxon>
        <taxon>Actinomycetes</taxon>
        <taxon>Pseudonocardiales</taxon>
        <taxon>Pseudonocardiaceae</taxon>
        <taxon>Lentzea</taxon>
    </lineage>
</organism>
<dbReference type="CDD" id="cd00751">
    <property type="entry name" value="thiolase"/>
    <property type="match status" value="1"/>
</dbReference>
<feature type="active site" description="Proton acceptor" evidence="6">
    <location>
        <position position="378"/>
    </location>
</feature>
<sequence length="396" mass="40906">MNSAYLYAAARTPFGRFNGALADVRPDDLAAVALRGVLAKAPGLDPAEIGEVVWGNANGAGEDNRNVGRMAVLLAGLPVSVPATTVNRLCGSSLDAAMIASRLIETGDAEVAVAGGVESMTRAPWVLPKPSRGFPAGDVTAVSTTLGWRLVNERMPKEWTVSLGEANEQLAEALRVPRDRQDAFAAESHRRAARAWSEGFYDDLVVPVPGVELARDEGIRDGSTPEKLAGLKPVFREDGTITAGNASPLNDGASALLFGTEAFGDRANLAPLARVAGRGSFAVEPQRFGIAPVEAAERALARAGIGWGDVAAVELNEAFAVQSLACVDAWKVDPEIVNAKGGAIAIGHPLGASGGRVLGTLAHRLCESGGRWGVAAICIGVGQGLAVVIENVRGAA</sequence>
<dbReference type="InterPro" id="IPR020610">
    <property type="entry name" value="Thiolase_AS"/>
</dbReference>
<evidence type="ECO:0000259" key="9">
    <source>
        <dbReference type="Pfam" id="PF02803"/>
    </source>
</evidence>
<dbReference type="NCBIfam" id="TIGR01930">
    <property type="entry name" value="AcCoA-C-Actrans"/>
    <property type="match status" value="1"/>
</dbReference>
<dbReference type="InterPro" id="IPR020617">
    <property type="entry name" value="Thiolase_C"/>
</dbReference>
<dbReference type="InterPro" id="IPR020613">
    <property type="entry name" value="Thiolase_CS"/>
</dbReference>
<keyword evidence="3 7" id="KW-0808">Transferase</keyword>
<evidence type="ECO:0000256" key="4">
    <source>
        <dbReference type="ARBA" id="ARBA00023315"/>
    </source>
</evidence>
<dbReference type="InterPro" id="IPR002155">
    <property type="entry name" value="Thiolase"/>
</dbReference>
<dbReference type="OrthoDB" id="1402717at2"/>
<evidence type="ECO:0000256" key="6">
    <source>
        <dbReference type="PIRSR" id="PIRSR000429-1"/>
    </source>
</evidence>
<dbReference type="FunFam" id="3.40.47.10:FF:000010">
    <property type="entry name" value="Acetyl-CoA acetyltransferase (Thiolase)"/>
    <property type="match status" value="1"/>
</dbReference>
<proteinExistence type="inferred from homology"/>
<feature type="active site" description="Acyl-thioester intermediate" evidence="6">
    <location>
        <position position="90"/>
    </location>
</feature>
<evidence type="ECO:0000313" key="11">
    <source>
        <dbReference type="Proteomes" id="UP000199623"/>
    </source>
</evidence>
<keyword evidence="11" id="KW-1185">Reference proteome</keyword>
<keyword evidence="4 7" id="KW-0012">Acyltransferase</keyword>
<dbReference type="PANTHER" id="PTHR18919:SF107">
    <property type="entry name" value="ACETYL-COA ACETYLTRANSFERASE, CYTOSOLIC"/>
    <property type="match status" value="1"/>
</dbReference>
<protein>
    <recommendedName>
        <fullName evidence="5">Probable acetyl-CoA acetyltransferase</fullName>
        <ecNumber evidence="2">2.3.1.9</ecNumber>
    </recommendedName>
</protein>
<dbReference type="EC" id="2.3.1.9" evidence="2"/>
<gene>
    <name evidence="10" type="ORF">SAMN05216553_10530</name>
</gene>
<evidence type="ECO:0000256" key="7">
    <source>
        <dbReference type="RuleBase" id="RU003557"/>
    </source>
</evidence>
<dbReference type="PROSITE" id="PS00737">
    <property type="entry name" value="THIOLASE_2"/>
    <property type="match status" value="1"/>
</dbReference>
<dbReference type="Gene3D" id="3.40.47.10">
    <property type="match status" value="1"/>
</dbReference>
<name>A0A1G7R0B5_9PSEU</name>
<evidence type="ECO:0000313" key="10">
    <source>
        <dbReference type="EMBL" id="SDG04124.1"/>
    </source>
</evidence>
<dbReference type="PANTHER" id="PTHR18919">
    <property type="entry name" value="ACETYL-COA C-ACYLTRANSFERASE"/>
    <property type="match status" value="1"/>
</dbReference>
<reference evidence="11" key="1">
    <citation type="submission" date="2016-10" db="EMBL/GenBank/DDBJ databases">
        <authorList>
            <person name="Varghese N."/>
            <person name="Submissions S."/>
        </authorList>
    </citation>
    <scope>NUCLEOTIDE SEQUENCE [LARGE SCALE GENOMIC DNA]</scope>
    <source>
        <strain evidence="11">CGMCC 4.3506</strain>
    </source>
</reference>
<feature type="domain" description="Thiolase N-terminal" evidence="8">
    <location>
        <begin position="8"/>
        <end position="261"/>
    </location>
</feature>
<dbReference type="RefSeq" id="WP_090048705.1">
    <property type="nucleotide sequence ID" value="NZ_FNCC01000005.1"/>
</dbReference>
<dbReference type="InterPro" id="IPR016039">
    <property type="entry name" value="Thiolase-like"/>
</dbReference>
<dbReference type="SUPFAM" id="SSF53901">
    <property type="entry name" value="Thiolase-like"/>
    <property type="match status" value="2"/>
</dbReference>
<evidence type="ECO:0000259" key="8">
    <source>
        <dbReference type="Pfam" id="PF00108"/>
    </source>
</evidence>
<dbReference type="EMBL" id="FNCC01000005">
    <property type="protein sequence ID" value="SDG04124.1"/>
    <property type="molecule type" value="Genomic_DNA"/>
</dbReference>
<evidence type="ECO:0000256" key="1">
    <source>
        <dbReference type="ARBA" id="ARBA00010982"/>
    </source>
</evidence>
<comment type="similarity">
    <text evidence="1 7">Belongs to the thiolase-like superfamily. Thiolase family.</text>
</comment>